<accession>G0S8X9</accession>
<proteinExistence type="predicted"/>
<dbReference type="HOGENOM" id="CLU_933839_0_0_1"/>
<keyword evidence="2" id="KW-1133">Transmembrane helix</keyword>
<feature type="region of interest" description="Disordered" evidence="1">
    <location>
        <begin position="209"/>
        <end position="298"/>
    </location>
</feature>
<dbReference type="GeneID" id="18258420"/>
<dbReference type="EMBL" id="GL988043">
    <property type="protein sequence ID" value="EGS19890.1"/>
    <property type="molecule type" value="Genomic_DNA"/>
</dbReference>
<reference evidence="3 4" key="1">
    <citation type="journal article" date="2011" name="Cell">
        <title>Insight into structure and assembly of the nuclear pore complex by utilizing the genome of a eukaryotic thermophile.</title>
        <authorList>
            <person name="Amlacher S."/>
            <person name="Sarges P."/>
            <person name="Flemming D."/>
            <person name="van Noort V."/>
            <person name="Kunze R."/>
            <person name="Devos D.P."/>
            <person name="Arumugam M."/>
            <person name="Bork P."/>
            <person name="Hurt E."/>
        </authorList>
    </citation>
    <scope>NUCLEOTIDE SEQUENCE [LARGE SCALE GENOMIC DNA]</scope>
    <source>
        <strain evidence="4">DSM 1495 / CBS 144.50 / IMI 039719</strain>
    </source>
</reference>
<feature type="compositionally biased region" description="Polar residues" evidence="1">
    <location>
        <begin position="226"/>
        <end position="236"/>
    </location>
</feature>
<keyword evidence="2" id="KW-0472">Membrane</keyword>
<evidence type="ECO:0000256" key="2">
    <source>
        <dbReference type="SAM" id="Phobius"/>
    </source>
</evidence>
<keyword evidence="2" id="KW-0812">Transmembrane</keyword>
<feature type="transmembrane region" description="Helical" evidence="2">
    <location>
        <begin position="82"/>
        <end position="104"/>
    </location>
</feature>
<feature type="compositionally biased region" description="Polar residues" evidence="1">
    <location>
        <begin position="251"/>
        <end position="269"/>
    </location>
</feature>
<evidence type="ECO:0000256" key="1">
    <source>
        <dbReference type="SAM" id="MobiDB-lite"/>
    </source>
</evidence>
<gene>
    <name evidence="3" type="ORF">CTHT_0043820</name>
</gene>
<dbReference type="AlphaFoldDB" id="G0S8X9"/>
<organism evidence="4">
    <name type="scientific">Chaetomium thermophilum (strain DSM 1495 / CBS 144.50 / IMI 039719)</name>
    <name type="common">Thermochaetoides thermophila</name>
    <dbReference type="NCBI Taxonomy" id="759272"/>
    <lineage>
        <taxon>Eukaryota</taxon>
        <taxon>Fungi</taxon>
        <taxon>Dikarya</taxon>
        <taxon>Ascomycota</taxon>
        <taxon>Pezizomycotina</taxon>
        <taxon>Sordariomycetes</taxon>
        <taxon>Sordariomycetidae</taxon>
        <taxon>Sordariales</taxon>
        <taxon>Chaetomiaceae</taxon>
        <taxon>Thermochaetoides</taxon>
    </lineage>
</organism>
<sequence>MLLTIVIIGSLGLFGGRLAALVSMMTEPISTPLQGFVEWMAETPSFVPACPSFNPRWPSSISEGLSLIPILLCAIQRLSRSLFVALVTALLTSVVVDFLILLTWRPLLRPVIQVGLRAYPQIRRASKEVGRGVLFASLSAVLAFLVVLFNLGRDQEKLDAPCPLAAAADADAEERRSETEDNSPCCRTTGCCESGSCIVVHGLRHRAPCRSLSSSSTSSVTASTSPQMTPFSSRSSLADEEESATIEDPTQDSSSWEYCLEQSSESWGSDESLAIGGAEKPGLDAGCSEEEGMYKGET</sequence>
<evidence type="ECO:0000313" key="3">
    <source>
        <dbReference type="EMBL" id="EGS19890.1"/>
    </source>
</evidence>
<dbReference type="RefSeq" id="XP_006694775.1">
    <property type="nucleotide sequence ID" value="XM_006694712.1"/>
</dbReference>
<dbReference type="SUPFAM" id="SSF82866">
    <property type="entry name" value="Multidrug efflux transporter AcrB transmembrane domain"/>
    <property type="match status" value="1"/>
</dbReference>
<name>G0S8X9_CHATD</name>
<keyword evidence="4" id="KW-1185">Reference proteome</keyword>
<feature type="transmembrane region" description="Helical" evidence="2">
    <location>
        <begin position="133"/>
        <end position="151"/>
    </location>
</feature>
<dbReference type="Proteomes" id="UP000008066">
    <property type="component" value="Unassembled WGS sequence"/>
</dbReference>
<dbReference type="KEGG" id="cthr:CTHT_0043820"/>
<evidence type="ECO:0000313" key="4">
    <source>
        <dbReference type="Proteomes" id="UP000008066"/>
    </source>
</evidence>
<feature type="compositionally biased region" description="Low complexity" evidence="1">
    <location>
        <begin position="211"/>
        <end position="225"/>
    </location>
</feature>
<protein>
    <submittedName>
        <fullName evidence="3">Uncharacterized protein</fullName>
    </submittedName>
</protein>